<keyword evidence="1" id="KW-0255">Endonuclease</keyword>
<gene>
    <name evidence="1" type="ORF">WKI58_16425</name>
</gene>
<organism evidence="1 2">
    <name type="scientific">Streptomyces pratisoli</name>
    <dbReference type="NCBI Taxonomy" id="3139917"/>
    <lineage>
        <taxon>Bacteria</taxon>
        <taxon>Bacillati</taxon>
        <taxon>Actinomycetota</taxon>
        <taxon>Actinomycetes</taxon>
        <taxon>Kitasatosporales</taxon>
        <taxon>Streptomycetaceae</taxon>
        <taxon>Streptomyces</taxon>
    </lineage>
</organism>
<name>A0ACC6QIJ6_9ACTN</name>
<keyword evidence="1" id="KW-0378">Hydrolase</keyword>
<sequence length="193" mass="22042">MTPSTADHPQMSVEDFEQLARHAPEGVKLEFIKGKLKVKPMPEQLHRAIVMWLLRQCMQQRPELDLYPEMDLRVETYRQGRAYADGVLAPVEHFVGHDGMWANPEGVLMAVEVTSYDSDTHARDRVEKRAAYAEASIPVYLLIDRDDNTLTVFSEPENGTYRQHPTYKYGDTVALPTPVDITLATEKLKDYAH</sequence>
<comment type="caution">
    <text evidence="1">The sequence shown here is derived from an EMBL/GenBank/DDBJ whole genome shotgun (WGS) entry which is preliminary data.</text>
</comment>
<dbReference type="Proteomes" id="UP001375539">
    <property type="component" value="Unassembled WGS sequence"/>
</dbReference>
<dbReference type="EMBL" id="JBBKAI010000002">
    <property type="protein sequence ID" value="MEJ8658096.1"/>
    <property type="molecule type" value="Genomic_DNA"/>
</dbReference>
<reference evidence="1" key="1">
    <citation type="submission" date="2024-03" db="EMBL/GenBank/DDBJ databases">
        <title>Novel Streptomyces species of biotechnological and ecological value are a feature of Machair soil.</title>
        <authorList>
            <person name="Prole J.R."/>
            <person name="Goodfellow M."/>
            <person name="Allenby N."/>
            <person name="Ward A.C."/>
        </authorList>
    </citation>
    <scope>NUCLEOTIDE SEQUENCE</scope>
    <source>
        <strain evidence="1">MS1.AVA.4</strain>
    </source>
</reference>
<protein>
    <submittedName>
        <fullName evidence="1">Uma2 family endonuclease</fullName>
    </submittedName>
</protein>
<keyword evidence="1" id="KW-0540">Nuclease</keyword>
<evidence type="ECO:0000313" key="1">
    <source>
        <dbReference type="EMBL" id="MEJ8658096.1"/>
    </source>
</evidence>
<keyword evidence="2" id="KW-1185">Reference proteome</keyword>
<evidence type="ECO:0000313" key="2">
    <source>
        <dbReference type="Proteomes" id="UP001375539"/>
    </source>
</evidence>
<accession>A0ACC6QIJ6</accession>
<proteinExistence type="predicted"/>